<dbReference type="OrthoDB" id="7944398at2"/>
<dbReference type="AlphaFoldDB" id="A0A516KDB2"/>
<dbReference type="InterPro" id="IPR036457">
    <property type="entry name" value="PPM-type-like_dom_sf"/>
</dbReference>
<sequence length="265" mass="30239">MKTYKWVGSERTFIDDINILELDHMVVGRFGGNSSAGQTKNEDGCLVWVNLEEGWEFAVILDAHDSTESAELVVTTIDSMKQYIMDCLTEPLPQSFKSMETNIVETFQSKAFLEKCKQVKGETACLFVARKQNYLWWLSIGDCPLYVHHPELARLSEYQQNHRSFFEWIGKNSTFHQGVPSYSSGIKQLRQGETHIFMTTDGLIECPNTSYSNPEEIFKMFKAKTTKNGVQSLLEEIAKKGVRDSTTILSWKVYNEKDAVMPSDS</sequence>
<dbReference type="SUPFAM" id="SSF81606">
    <property type="entry name" value="PP2C-like"/>
    <property type="match status" value="1"/>
</dbReference>
<dbReference type="RefSeq" id="WP_143892153.1">
    <property type="nucleotide sequence ID" value="NZ_CP041666.1"/>
</dbReference>
<reference evidence="1 2" key="1">
    <citation type="submission" date="2019-07" db="EMBL/GenBank/DDBJ databases">
        <authorList>
            <person name="Li J."/>
        </authorList>
    </citation>
    <scope>NUCLEOTIDE SEQUENCE [LARGE SCALE GENOMIC DNA]</scope>
    <source>
        <strain evidence="1 2">TKL69</strain>
    </source>
</reference>
<gene>
    <name evidence="1" type="ORF">FN924_03880</name>
</gene>
<protein>
    <submittedName>
        <fullName evidence="1">Protein phosphatase 2C domain-containing protein</fullName>
    </submittedName>
</protein>
<name>A0A516KDB2_9BACI</name>
<evidence type="ECO:0000313" key="2">
    <source>
        <dbReference type="Proteomes" id="UP000315215"/>
    </source>
</evidence>
<dbReference type="EMBL" id="CP041666">
    <property type="protein sequence ID" value="QDP39403.1"/>
    <property type="molecule type" value="Genomic_DNA"/>
</dbReference>
<accession>A0A516KDB2</accession>
<organism evidence="1 2">
    <name type="scientific">Radiobacillus deserti</name>
    <dbReference type="NCBI Taxonomy" id="2594883"/>
    <lineage>
        <taxon>Bacteria</taxon>
        <taxon>Bacillati</taxon>
        <taxon>Bacillota</taxon>
        <taxon>Bacilli</taxon>
        <taxon>Bacillales</taxon>
        <taxon>Bacillaceae</taxon>
        <taxon>Radiobacillus</taxon>
    </lineage>
</organism>
<dbReference type="Gene3D" id="3.60.40.10">
    <property type="entry name" value="PPM-type phosphatase domain"/>
    <property type="match status" value="1"/>
</dbReference>
<proteinExistence type="predicted"/>
<dbReference type="Proteomes" id="UP000315215">
    <property type="component" value="Chromosome"/>
</dbReference>
<dbReference type="KEGG" id="aqt:FN924_03880"/>
<evidence type="ECO:0000313" key="1">
    <source>
        <dbReference type="EMBL" id="QDP39403.1"/>
    </source>
</evidence>
<keyword evidence="2" id="KW-1185">Reference proteome</keyword>